<evidence type="ECO:0000256" key="3">
    <source>
        <dbReference type="ARBA" id="ARBA00022884"/>
    </source>
</evidence>
<keyword evidence="3 8" id="KW-0694">RNA-binding</keyword>
<dbReference type="SMART" id="SM00322">
    <property type="entry name" value="KH"/>
    <property type="match status" value="1"/>
</dbReference>
<dbReference type="Pfam" id="PF07650">
    <property type="entry name" value="KH_2"/>
    <property type="match status" value="1"/>
</dbReference>
<evidence type="ECO:0000256" key="4">
    <source>
        <dbReference type="ARBA" id="ARBA00022980"/>
    </source>
</evidence>
<evidence type="ECO:0000256" key="2">
    <source>
        <dbReference type="ARBA" id="ARBA00022730"/>
    </source>
</evidence>
<dbReference type="InterPro" id="IPR009019">
    <property type="entry name" value="KH_sf_prok-type"/>
</dbReference>
<organism evidence="11 12">
    <name type="scientific">Candidatus Yanofskybacteria bacterium GW2011_GWC1_48_11</name>
    <dbReference type="NCBI Taxonomy" id="1619027"/>
    <lineage>
        <taxon>Bacteria</taxon>
        <taxon>Candidatus Yanofskyibacteriota</taxon>
    </lineage>
</organism>
<dbReference type="InterPro" id="IPR004087">
    <property type="entry name" value="KH_dom"/>
</dbReference>
<proteinExistence type="inferred from homology"/>
<dbReference type="Pfam" id="PF00189">
    <property type="entry name" value="Ribosomal_S3_C"/>
    <property type="match status" value="1"/>
</dbReference>
<dbReference type="GO" id="GO:0003729">
    <property type="term" value="F:mRNA binding"/>
    <property type="evidence" value="ECO:0007669"/>
    <property type="project" value="UniProtKB-UniRule"/>
</dbReference>
<dbReference type="EMBL" id="LCPH01000004">
    <property type="protein sequence ID" value="KKU92961.1"/>
    <property type="molecule type" value="Genomic_DNA"/>
</dbReference>
<dbReference type="InterPro" id="IPR001351">
    <property type="entry name" value="Ribosomal_uS3_C"/>
</dbReference>
<dbReference type="AlphaFoldDB" id="A0A837IKR1"/>
<evidence type="ECO:0000259" key="10">
    <source>
        <dbReference type="PROSITE" id="PS50823"/>
    </source>
</evidence>
<dbReference type="Proteomes" id="UP000034462">
    <property type="component" value="Unassembled WGS sequence"/>
</dbReference>
<keyword evidence="2 8" id="KW-0699">rRNA-binding</keyword>
<evidence type="ECO:0000313" key="12">
    <source>
        <dbReference type="Proteomes" id="UP000034462"/>
    </source>
</evidence>
<keyword evidence="4 8" id="KW-0689">Ribosomal protein</keyword>
<dbReference type="Gene3D" id="3.30.300.20">
    <property type="match status" value="1"/>
</dbReference>
<dbReference type="GO" id="GO:0003735">
    <property type="term" value="F:structural constituent of ribosome"/>
    <property type="evidence" value="ECO:0007669"/>
    <property type="project" value="InterPro"/>
</dbReference>
<dbReference type="NCBIfam" id="TIGR01009">
    <property type="entry name" value="rpsC_bact"/>
    <property type="match status" value="1"/>
</dbReference>
<reference evidence="11 12" key="1">
    <citation type="journal article" date="2015" name="Nature">
        <title>rRNA introns, odd ribosomes, and small enigmatic genomes across a large radiation of phyla.</title>
        <authorList>
            <person name="Brown C.T."/>
            <person name="Hug L.A."/>
            <person name="Thomas B.C."/>
            <person name="Sharon I."/>
            <person name="Castelle C.J."/>
            <person name="Singh A."/>
            <person name="Wilkins M.J."/>
            <person name="Williams K.H."/>
            <person name="Banfield J.F."/>
        </authorList>
    </citation>
    <scope>NUCLEOTIDE SEQUENCE [LARGE SCALE GENOMIC DNA]</scope>
</reference>
<gene>
    <name evidence="8" type="primary">rpsC</name>
    <name evidence="11" type="ORF">UY25_C0004G0001</name>
</gene>
<dbReference type="PANTHER" id="PTHR11760">
    <property type="entry name" value="30S/40S RIBOSOMAL PROTEIN S3"/>
    <property type="match status" value="1"/>
</dbReference>
<comment type="caution">
    <text evidence="11">The sequence shown here is derived from an EMBL/GenBank/DDBJ whole genome shotgun (WGS) entry which is preliminary data.</text>
</comment>
<dbReference type="Gene3D" id="3.30.1140.32">
    <property type="entry name" value="Ribosomal protein S3, C-terminal domain"/>
    <property type="match status" value="1"/>
</dbReference>
<dbReference type="HAMAP" id="MF_01309_B">
    <property type="entry name" value="Ribosomal_uS3_B"/>
    <property type="match status" value="1"/>
</dbReference>
<comment type="function">
    <text evidence="6 8">Binds the lower part of the 30S subunit head. Binds mRNA in the 70S ribosome, positioning it for translation.</text>
</comment>
<evidence type="ECO:0000313" key="11">
    <source>
        <dbReference type="EMBL" id="KKU92961.1"/>
    </source>
</evidence>
<dbReference type="GO" id="GO:0006412">
    <property type="term" value="P:translation"/>
    <property type="evidence" value="ECO:0007669"/>
    <property type="project" value="UniProtKB-UniRule"/>
</dbReference>
<dbReference type="PANTHER" id="PTHR11760:SF19">
    <property type="entry name" value="SMALL RIBOSOMAL SUBUNIT PROTEIN US3C"/>
    <property type="match status" value="1"/>
</dbReference>
<evidence type="ECO:0000256" key="1">
    <source>
        <dbReference type="ARBA" id="ARBA00010761"/>
    </source>
</evidence>
<dbReference type="FunFam" id="3.30.300.20:FF:000001">
    <property type="entry name" value="30S ribosomal protein S3"/>
    <property type="match status" value="1"/>
</dbReference>
<dbReference type="InterPro" id="IPR036419">
    <property type="entry name" value="Ribosomal_S3_C_sf"/>
</dbReference>
<dbReference type="InterPro" id="IPR018280">
    <property type="entry name" value="Ribosomal_uS3_CS"/>
</dbReference>
<comment type="subunit">
    <text evidence="8">Part of the 30S ribosomal subunit. Forms a tight complex with proteins S10 and S14.</text>
</comment>
<dbReference type="GO" id="GO:0022627">
    <property type="term" value="C:cytosolic small ribosomal subunit"/>
    <property type="evidence" value="ECO:0007669"/>
    <property type="project" value="TreeGrafter"/>
</dbReference>
<sequence length="238" mass="26990">MAHKVHPKVFRIKETADWQSRWFEKTAYQEALREDFLIRSYIEKNAKDAGIASIEIERFAGNISIIINTSRPGLLIGRGGSGIEELRKAIVKILESDKKRRYRVIKDTRKREIRLEIREVKNPWNSASLTAQWIAQQLEKRMPYRRAMKQALAKVMANKGIEGAKLEISGRLGGADIARRETLKVGRLPLQTLRAQIDYALREAKTTYGMIGVKVYGAQSASKSISHKGDGRLAISMV</sequence>
<dbReference type="InterPro" id="IPR004044">
    <property type="entry name" value="KH_dom_type_2"/>
</dbReference>
<dbReference type="PROSITE" id="PS00548">
    <property type="entry name" value="RIBOSOMAL_S3"/>
    <property type="match status" value="1"/>
</dbReference>
<accession>A0A837IKR1</accession>
<dbReference type="GO" id="GO:0019843">
    <property type="term" value="F:rRNA binding"/>
    <property type="evidence" value="ECO:0007669"/>
    <property type="project" value="UniProtKB-UniRule"/>
</dbReference>
<keyword evidence="5 8" id="KW-0687">Ribonucleoprotein</keyword>
<dbReference type="InterPro" id="IPR015946">
    <property type="entry name" value="KH_dom-like_a/b"/>
</dbReference>
<evidence type="ECO:0000256" key="9">
    <source>
        <dbReference type="RuleBase" id="RU003624"/>
    </source>
</evidence>
<dbReference type="InterPro" id="IPR057258">
    <property type="entry name" value="Ribosomal_uS3"/>
</dbReference>
<name>A0A837IKR1_9BACT</name>
<protein>
    <recommendedName>
        <fullName evidence="7 8">Small ribosomal subunit protein uS3</fullName>
    </recommendedName>
</protein>
<comment type="similarity">
    <text evidence="1 8 9">Belongs to the universal ribosomal protein uS3 family.</text>
</comment>
<evidence type="ECO:0000256" key="6">
    <source>
        <dbReference type="ARBA" id="ARBA00024998"/>
    </source>
</evidence>
<dbReference type="InterPro" id="IPR005704">
    <property type="entry name" value="Ribosomal_uS3_bac-typ"/>
</dbReference>
<dbReference type="SUPFAM" id="SSF54814">
    <property type="entry name" value="Prokaryotic type KH domain (KH-domain type II)"/>
    <property type="match status" value="1"/>
</dbReference>
<dbReference type="CDD" id="cd02412">
    <property type="entry name" value="KH-II_30S_S3"/>
    <property type="match status" value="1"/>
</dbReference>
<dbReference type="PROSITE" id="PS50823">
    <property type="entry name" value="KH_TYPE_2"/>
    <property type="match status" value="1"/>
</dbReference>
<evidence type="ECO:0000256" key="8">
    <source>
        <dbReference type="HAMAP-Rule" id="MF_01309"/>
    </source>
</evidence>
<feature type="domain" description="KH type-2" evidence="10">
    <location>
        <begin position="38"/>
        <end position="121"/>
    </location>
</feature>
<dbReference type="SUPFAM" id="SSF54821">
    <property type="entry name" value="Ribosomal protein S3 C-terminal domain"/>
    <property type="match status" value="1"/>
</dbReference>
<evidence type="ECO:0000256" key="5">
    <source>
        <dbReference type="ARBA" id="ARBA00023274"/>
    </source>
</evidence>
<evidence type="ECO:0000256" key="7">
    <source>
        <dbReference type="ARBA" id="ARBA00035257"/>
    </source>
</evidence>